<dbReference type="Pfam" id="PF13463">
    <property type="entry name" value="HTH_27"/>
    <property type="match status" value="1"/>
</dbReference>
<keyword evidence="3" id="KW-0804">Transcription</keyword>
<dbReference type="PRINTS" id="PR00598">
    <property type="entry name" value="HTHMARR"/>
</dbReference>
<keyword evidence="1" id="KW-0805">Transcription regulation</keyword>
<comment type="caution">
    <text evidence="5">The sequence shown here is derived from an EMBL/GenBank/DDBJ whole genome shotgun (WGS) entry which is preliminary data.</text>
</comment>
<dbReference type="EMBL" id="JAGGKT010000006">
    <property type="protein sequence ID" value="MBP1932386.1"/>
    <property type="molecule type" value="Genomic_DNA"/>
</dbReference>
<dbReference type="RefSeq" id="WP_209810432.1">
    <property type="nucleotide sequence ID" value="NZ_JAGGKT010000006.1"/>
</dbReference>
<dbReference type="Gene3D" id="1.10.10.10">
    <property type="entry name" value="Winged helix-like DNA-binding domain superfamily/Winged helix DNA-binding domain"/>
    <property type="match status" value="1"/>
</dbReference>
<dbReference type="Proteomes" id="UP001519343">
    <property type="component" value="Unassembled WGS sequence"/>
</dbReference>
<dbReference type="InterPro" id="IPR036388">
    <property type="entry name" value="WH-like_DNA-bd_sf"/>
</dbReference>
<sequence length="143" mass="17003">MQGFFQRYLMLYRPLITKLNDLLAEYDLSYSLWTVIFYVKNNKKTLLVDISNHFNVEKPTITRSVKRLEEKGLVMQVPGKDKREKIIQLTEVGEEIYQTCRQKITELEFEVMKGISKEEQEAAFRLLPKLRENIINEEGRQNE</sequence>
<gene>
    <name evidence="5" type="ORF">J2Z37_002387</name>
</gene>
<feature type="domain" description="HTH marR-type" evidence="4">
    <location>
        <begin position="1"/>
        <end position="132"/>
    </location>
</feature>
<dbReference type="InterPro" id="IPR036390">
    <property type="entry name" value="WH_DNA-bd_sf"/>
</dbReference>
<dbReference type="GO" id="GO:0003677">
    <property type="term" value="F:DNA binding"/>
    <property type="evidence" value="ECO:0007669"/>
    <property type="project" value="UniProtKB-KW"/>
</dbReference>
<dbReference type="SMART" id="SM00347">
    <property type="entry name" value="HTH_MARR"/>
    <property type="match status" value="1"/>
</dbReference>
<evidence type="ECO:0000313" key="5">
    <source>
        <dbReference type="EMBL" id="MBP1932386.1"/>
    </source>
</evidence>
<evidence type="ECO:0000313" key="6">
    <source>
        <dbReference type="Proteomes" id="UP001519343"/>
    </source>
</evidence>
<evidence type="ECO:0000256" key="2">
    <source>
        <dbReference type="ARBA" id="ARBA00023125"/>
    </source>
</evidence>
<protein>
    <submittedName>
        <fullName evidence="5">DNA-binding MarR family transcriptional regulator</fullName>
    </submittedName>
</protein>
<dbReference type="SUPFAM" id="SSF46785">
    <property type="entry name" value="Winged helix' DNA-binding domain"/>
    <property type="match status" value="1"/>
</dbReference>
<evidence type="ECO:0000259" key="4">
    <source>
        <dbReference type="PROSITE" id="PS50995"/>
    </source>
</evidence>
<dbReference type="PANTHER" id="PTHR42756:SF1">
    <property type="entry name" value="TRANSCRIPTIONAL REPRESSOR OF EMRAB OPERON"/>
    <property type="match status" value="1"/>
</dbReference>
<organism evidence="5 6">
    <name type="scientific">Ammoniphilus resinae</name>
    <dbReference type="NCBI Taxonomy" id="861532"/>
    <lineage>
        <taxon>Bacteria</taxon>
        <taxon>Bacillati</taxon>
        <taxon>Bacillota</taxon>
        <taxon>Bacilli</taxon>
        <taxon>Bacillales</taxon>
        <taxon>Paenibacillaceae</taxon>
        <taxon>Aneurinibacillus group</taxon>
        <taxon>Ammoniphilus</taxon>
    </lineage>
</organism>
<dbReference type="PROSITE" id="PS50995">
    <property type="entry name" value="HTH_MARR_2"/>
    <property type="match status" value="1"/>
</dbReference>
<reference evidence="5 6" key="1">
    <citation type="submission" date="2021-03" db="EMBL/GenBank/DDBJ databases">
        <title>Genomic Encyclopedia of Type Strains, Phase IV (KMG-IV): sequencing the most valuable type-strain genomes for metagenomic binning, comparative biology and taxonomic classification.</title>
        <authorList>
            <person name="Goeker M."/>
        </authorList>
    </citation>
    <scope>NUCLEOTIDE SEQUENCE [LARGE SCALE GENOMIC DNA]</scope>
    <source>
        <strain evidence="5 6">DSM 24738</strain>
    </source>
</reference>
<proteinExistence type="predicted"/>
<keyword evidence="6" id="KW-1185">Reference proteome</keyword>
<evidence type="ECO:0000256" key="1">
    <source>
        <dbReference type="ARBA" id="ARBA00023015"/>
    </source>
</evidence>
<name>A0ABS4GQ87_9BACL</name>
<dbReference type="PANTHER" id="PTHR42756">
    <property type="entry name" value="TRANSCRIPTIONAL REGULATOR, MARR"/>
    <property type="match status" value="1"/>
</dbReference>
<dbReference type="InterPro" id="IPR000835">
    <property type="entry name" value="HTH_MarR-typ"/>
</dbReference>
<keyword evidence="2 5" id="KW-0238">DNA-binding</keyword>
<evidence type="ECO:0000256" key="3">
    <source>
        <dbReference type="ARBA" id="ARBA00023163"/>
    </source>
</evidence>
<accession>A0ABS4GQ87</accession>